<name>A0ABC8L700_ERUVS</name>
<protein>
    <submittedName>
        <fullName evidence="2">Uncharacterized protein</fullName>
    </submittedName>
</protein>
<gene>
    <name evidence="2" type="ORF">ERUC_LOCUS31194</name>
</gene>
<dbReference type="AlphaFoldDB" id="A0ABC8L700"/>
<comment type="caution">
    <text evidence="2">The sequence shown here is derived from an EMBL/GenBank/DDBJ whole genome shotgun (WGS) entry which is preliminary data.</text>
</comment>
<evidence type="ECO:0000313" key="3">
    <source>
        <dbReference type="Proteomes" id="UP001642260"/>
    </source>
</evidence>
<evidence type="ECO:0000256" key="1">
    <source>
        <dbReference type="SAM" id="MobiDB-lite"/>
    </source>
</evidence>
<evidence type="ECO:0000313" key="2">
    <source>
        <dbReference type="EMBL" id="CAH8369600.1"/>
    </source>
</evidence>
<sequence>MVLPDTPRDLYAKPNFLRSGPFFWNFFTLDRICGAVELHRSRGILRPLHVSDADEPRPEAIPAQRERVRPQKDKGIAFRSVSDDPQIPGWETGNGSGASEIPLLSDFFDNLPPGFTTQASLTEASRREVVAEGSQLINEGMRVFNSALNGGFREARLLHFKAEEIESKFIEFQIRWRSETVHRLNPILVLSSVRRGEGGGRLLPNLQGEPRCSTPSSKV</sequence>
<dbReference type="EMBL" id="CAKOAT010419598">
    <property type="protein sequence ID" value="CAH8369600.1"/>
    <property type="molecule type" value="Genomic_DNA"/>
</dbReference>
<reference evidence="2 3" key="1">
    <citation type="submission" date="2022-03" db="EMBL/GenBank/DDBJ databases">
        <authorList>
            <person name="Macdonald S."/>
            <person name="Ahmed S."/>
            <person name="Newling K."/>
        </authorList>
    </citation>
    <scope>NUCLEOTIDE SEQUENCE [LARGE SCALE GENOMIC DNA]</scope>
</reference>
<keyword evidence="3" id="KW-1185">Reference proteome</keyword>
<proteinExistence type="predicted"/>
<dbReference type="Proteomes" id="UP001642260">
    <property type="component" value="Unassembled WGS sequence"/>
</dbReference>
<feature type="region of interest" description="Disordered" evidence="1">
    <location>
        <begin position="200"/>
        <end position="219"/>
    </location>
</feature>
<organism evidence="2 3">
    <name type="scientific">Eruca vesicaria subsp. sativa</name>
    <name type="common">Garden rocket</name>
    <name type="synonym">Eruca sativa</name>
    <dbReference type="NCBI Taxonomy" id="29727"/>
    <lineage>
        <taxon>Eukaryota</taxon>
        <taxon>Viridiplantae</taxon>
        <taxon>Streptophyta</taxon>
        <taxon>Embryophyta</taxon>
        <taxon>Tracheophyta</taxon>
        <taxon>Spermatophyta</taxon>
        <taxon>Magnoliopsida</taxon>
        <taxon>eudicotyledons</taxon>
        <taxon>Gunneridae</taxon>
        <taxon>Pentapetalae</taxon>
        <taxon>rosids</taxon>
        <taxon>malvids</taxon>
        <taxon>Brassicales</taxon>
        <taxon>Brassicaceae</taxon>
        <taxon>Brassiceae</taxon>
        <taxon>Eruca</taxon>
    </lineage>
</organism>
<accession>A0ABC8L700</accession>